<dbReference type="STRING" id="1434232.MAIT1_02987"/>
<dbReference type="PANTHER" id="PTHR45138:SF9">
    <property type="entry name" value="DIGUANYLATE CYCLASE DGCM-RELATED"/>
    <property type="match status" value="1"/>
</dbReference>
<dbReference type="InterPro" id="IPR050469">
    <property type="entry name" value="Diguanylate_Cyclase"/>
</dbReference>
<organism evidence="4 5">
    <name type="scientific">Magnetofaba australis IT-1</name>
    <dbReference type="NCBI Taxonomy" id="1434232"/>
    <lineage>
        <taxon>Bacteria</taxon>
        <taxon>Pseudomonadati</taxon>
        <taxon>Pseudomonadota</taxon>
        <taxon>Magnetococcia</taxon>
        <taxon>Magnetococcales</taxon>
        <taxon>Magnetococcaceae</taxon>
        <taxon>Magnetofaba</taxon>
    </lineage>
</organism>
<keyword evidence="5" id="KW-1185">Reference proteome</keyword>
<dbReference type="PROSITE" id="PS50887">
    <property type="entry name" value="GGDEF"/>
    <property type="match status" value="1"/>
</dbReference>
<evidence type="ECO:0000313" key="4">
    <source>
        <dbReference type="EMBL" id="OSM04884.1"/>
    </source>
</evidence>
<dbReference type="InterPro" id="IPR043128">
    <property type="entry name" value="Rev_trsase/Diguanyl_cyclase"/>
</dbReference>
<dbReference type="NCBIfam" id="TIGR00254">
    <property type="entry name" value="GGDEF"/>
    <property type="match status" value="1"/>
</dbReference>
<dbReference type="OrthoDB" id="9812260at2"/>
<dbReference type="PANTHER" id="PTHR45138">
    <property type="entry name" value="REGULATORY COMPONENTS OF SENSORY TRANSDUCTION SYSTEM"/>
    <property type="match status" value="1"/>
</dbReference>
<comment type="caution">
    <text evidence="4">The sequence shown here is derived from an EMBL/GenBank/DDBJ whole genome shotgun (WGS) entry which is preliminary data.</text>
</comment>
<reference evidence="4 5" key="1">
    <citation type="journal article" date="2016" name="BMC Genomics">
        <title>Combined genomic and structural analyses of a cultured magnetotactic bacterium reveals its niche adaptation to a dynamic environment.</title>
        <authorList>
            <person name="Araujo A.C."/>
            <person name="Morillo V."/>
            <person name="Cypriano J."/>
            <person name="Teixeira L.C."/>
            <person name="Leao P."/>
            <person name="Lyra S."/>
            <person name="Almeida L.G."/>
            <person name="Bazylinski D.A."/>
            <person name="Vasconcellos A.T."/>
            <person name="Abreu F."/>
            <person name="Lins U."/>
        </authorList>
    </citation>
    <scope>NUCLEOTIDE SEQUENCE [LARGE SCALE GENOMIC DNA]</scope>
    <source>
        <strain evidence="4 5">IT-1</strain>
    </source>
</reference>
<dbReference type="GO" id="GO:1902201">
    <property type="term" value="P:negative regulation of bacterial-type flagellum-dependent cell motility"/>
    <property type="evidence" value="ECO:0007669"/>
    <property type="project" value="TreeGrafter"/>
</dbReference>
<name>A0A1Y2K5C2_9PROT</name>
<dbReference type="GO" id="GO:0052621">
    <property type="term" value="F:diguanylate cyclase activity"/>
    <property type="evidence" value="ECO:0007669"/>
    <property type="project" value="UniProtKB-EC"/>
</dbReference>
<evidence type="ECO:0000256" key="1">
    <source>
        <dbReference type="ARBA" id="ARBA00012528"/>
    </source>
</evidence>
<dbReference type="FunFam" id="3.30.70.270:FF:000001">
    <property type="entry name" value="Diguanylate cyclase domain protein"/>
    <property type="match status" value="1"/>
</dbReference>
<accession>A0A1Y2K5C2</accession>
<dbReference type="SUPFAM" id="SSF55073">
    <property type="entry name" value="Nucleotide cyclase"/>
    <property type="match status" value="1"/>
</dbReference>
<dbReference type="GO" id="GO:0043709">
    <property type="term" value="P:cell adhesion involved in single-species biofilm formation"/>
    <property type="evidence" value="ECO:0007669"/>
    <property type="project" value="TreeGrafter"/>
</dbReference>
<proteinExistence type="predicted"/>
<dbReference type="InterPro" id="IPR029787">
    <property type="entry name" value="Nucleotide_cyclase"/>
</dbReference>
<dbReference type="RefSeq" id="WP_158089353.1">
    <property type="nucleotide sequence ID" value="NZ_LVJN01000018.1"/>
</dbReference>
<dbReference type="EMBL" id="LVJN01000018">
    <property type="protein sequence ID" value="OSM04884.1"/>
    <property type="molecule type" value="Genomic_DNA"/>
</dbReference>
<evidence type="ECO:0000259" key="3">
    <source>
        <dbReference type="PROSITE" id="PS50887"/>
    </source>
</evidence>
<dbReference type="GO" id="GO:0005886">
    <property type="term" value="C:plasma membrane"/>
    <property type="evidence" value="ECO:0007669"/>
    <property type="project" value="TreeGrafter"/>
</dbReference>
<comment type="catalytic activity">
    <reaction evidence="2">
        <text>2 GTP = 3',3'-c-di-GMP + 2 diphosphate</text>
        <dbReference type="Rhea" id="RHEA:24898"/>
        <dbReference type="ChEBI" id="CHEBI:33019"/>
        <dbReference type="ChEBI" id="CHEBI:37565"/>
        <dbReference type="ChEBI" id="CHEBI:58805"/>
        <dbReference type="EC" id="2.7.7.65"/>
    </reaction>
</comment>
<gene>
    <name evidence="4" type="ORF">MAIT1_02987</name>
</gene>
<evidence type="ECO:0000313" key="5">
    <source>
        <dbReference type="Proteomes" id="UP000194003"/>
    </source>
</evidence>
<dbReference type="Pfam" id="PF00990">
    <property type="entry name" value="GGDEF"/>
    <property type="match status" value="1"/>
</dbReference>
<dbReference type="Proteomes" id="UP000194003">
    <property type="component" value="Unassembled WGS sequence"/>
</dbReference>
<dbReference type="Gene3D" id="3.30.70.270">
    <property type="match status" value="1"/>
</dbReference>
<dbReference type="InterPro" id="IPR000160">
    <property type="entry name" value="GGDEF_dom"/>
</dbReference>
<dbReference type="SMART" id="SM00267">
    <property type="entry name" value="GGDEF"/>
    <property type="match status" value="1"/>
</dbReference>
<sequence length="462" mass="51245">MSDTSPDFFHTATAIQQDGVITAEEAQQLRAALGDTAPTEAHAKALYTINDAVRFAKNAPGWQSVYVELLSEYLLNRAEPMGALSPADAEEVLTVWRAAINLEIPADAKAAPDANEFALLLHLYLQSTTSPQAFQQTILQQIKTEVLGDGQIDEMEINLIEKVLGKGRTDRRIGPMEAKLILEINAQQADKPDNAAWSKFYAQSAGSFIDQTRVVSDEINSMDLECERFADKLKDLLADDSEAAKQLAGITDQIHAATERMRRCLAQSREIMQVSHTYLGQTLEELRRVKLESLTDPLTRIANRRAFADYLQRELDRTARYHRPLSMVLFDLDHFKKVNDTYGHPVGDRVLMMVADAVSHTIRDEDFFARYGGEEFAVLLPETARDNAMEMAEKVRATVEALEIPLNDGQTLKITTSLGVGWLAPNAPVPTPVNFTDNADQALYVAKESGRNRVTAADKPAA</sequence>
<feature type="domain" description="GGDEF" evidence="3">
    <location>
        <begin position="323"/>
        <end position="459"/>
    </location>
</feature>
<dbReference type="EC" id="2.7.7.65" evidence="1"/>
<dbReference type="AlphaFoldDB" id="A0A1Y2K5C2"/>
<protein>
    <recommendedName>
        <fullName evidence="1">diguanylate cyclase</fullName>
        <ecNumber evidence="1">2.7.7.65</ecNumber>
    </recommendedName>
</protein>
<evidence type="ECO:0000256" key="2">
    <source>
        <dbReference type="ARBA" id="ARBA00034247"/>
    </source>
</evidence>
<dbReference type="CDD" id="cd01949">
    <property type="entry name" value="GGDEF"/>
    <property type="match status" value="1"/>
</dbReference>